<keyword evidence="1" id="KW-0732">Signal</keyword>
<organism evidence="2 3">
    <name type="scientific">Brachionus plicatilis</name>
    <name type="common">Marine rotifer</name>
    <name type="synonym">Brachionus muelleri</name>
    <dbReference type="NCBI Taxonomy" id="10195"/>
    <lineage>
        <taxon>Eukaryota</taxon>
        <taxon>Metazoa</taxon>
        <taxon>Spiralia</taxon>
        <taxon>Gnathifera</taxon>
        <taxon>Rotifera</taxon>
        <taxon>Eurotatoria</taxon>
        <taxon>Monogononta</taxon>
        <taxon>Pseudotrocha</taxon>
        <taxon>Ploima</taxon>
        <taxon>Brachionidae</taxon>
        <taxon>Brachionus</taxon>
    </lineage>
</organism>
<sequence length="65" mass="7773">MKYIHAIFFFVINLLILAAQNGLMAKNDKWMSDKKWNKRFLWDETSESSESDQRERFETGRVGMI</sequence>
<keyword evidence="3" id="KW-1185">Reference proteome</keyword>
<reference evidence="2 3" key="1">
    <citation type="journal article" date="2018" name="Sci. Rep.">
        <title>Genomic signatures of local adaptation to the degree of environmental predictability in rotifers.</title>
        <authorList>
            <person name="Franch-Gras L."/>
            <person name="Hahn C."/>
            <person name="Garcia-Roger E.M."/>
            <person name="Carmona M.J."/>
            <person name="Serra M."/>
            <person name="Gomez A."/>
        </authorList>
    </citation>
    <scope>NUCLEOTIDE SEQUENCE [LARGE SCALE GENOMIC DNA]</scope>
    <source>
        <strain evidence="2">HYR1</strain>
    </source>
</reference>
<evidence type="ECO:0000256" key="1">
    <source>
        <dbReference type="SAM" id="SignalP"/>
    </source>
</evidence>
<evidence type="ECO:0000313" key="3">
    <source>
        <dbReference type="Proteomes" id="UP000276133"/>
    </source>
</evidence>
<name>A0A3M7RK58_BRAPC</name>
<proteinExistence type="predicted"/>
<dbReference type="Proteomes" id="UP000276133">
    <property type="component" value="Unassembled WGS sequence"/>
</dbReference>
<feature type="signal peptide" evidence="1">
    <location>
        <begin position="1"/>
        <end position="25"/>
    </location>
</feature>
<dbReference type="AlphaFoldDB" id="A0A3M7RK58"/>
<feature type="chain" id="PRO_5018246218" evidence="1">
    <location>
        <begin position="26"/>
        <end position="65"/>
    </location>
</feature>
<protein>
    <submittedName>
        <fullName evidence="2">Uncharacterized protein</fullName>
    </submittedName>
</protein>
<gene>
    <name evidence="2" type="ORF">BpHYR1_016263</name>
</gene>
<comment type="caution">
    <text evidence="2">The sequence shown here is derived from an EMBL/GenBank/DDBJ whole genome shotgun (WGS) entry which is preliminary data.</text>
</comment>
<dbReference type="EMBL" id="REGN01003193">
    <property type="protein sequence ID" value="RNA23946.1"/>
    <property type="molecule type" value="Genomic_DNA"/>
</dbReference>
<evidence type="ECO:0000313" key="2">
    <source>
        <dbReference type="EMBL" id="RNA23946.1"/>
    </source>
</evidence>
<accession>A0A3M7RK58</accession>